<dbReference type="SMART" id="SM00320">
    <property type="entry name" value="WD40"/>
    <property type="match status" value="3"/>
</dbReference>
<dbReference type="GO" id="GO:0030991">
    <property type="term" value="C:intraciliary transport particle A"/>
    <property type="evidence" value="ECO:0007669"/>
    <property type="project" value="TreeGrafter"/>
</dbReference>
<evidence type="ECO:0000256" key="4">
    <source>
        <dbReference type="ARBA" id="ARBA00022737"/>
    </source>
</evidence>
<feature type="repeat" description="WD" evidence="7">
    <location>
        <begin position="55"/>
        <end position="86"/>
    </location>
</feature>
<evidence type="ECO:0000256" key="5">
    <source>
        <dbReference type="ARBA" id="ARBA00023069"/>
    </source>
</evidence>
<dbReference type="PROSITE" id="PS50082">
    <property type="entry name" value="WD_REPEATS_2"/>
    <property type="match status" value="1"/>
</dbReference>
<evidence type="ECO:0000259" key="8">
    <source>
        <dbReference type="Pfam" id="PF23381"/>
    </source>
</evidence>
<dbReference type="Gene3D" id="2.130.10.10">
    <property type="entry name" value="YVTN repeat-like/Quinoprotein amine dehydrogenase"/>
    <property type="match status" value="1"/>
</dbReference>
<dbReference type="EMBL" id="CAXKWB010095327">
    <property type="protein sequence ID" value="CAL4219664.1"/>
    <property type="molecule type" value="Genomic_DNA"/>
</dbReference>
<evidence type="ECO:0000256" key="6">
    <source>
        <dbReference type="ARBA" id="ARBA00023273"/>
    </source>
</evidence>
<evidence type="ECO:0000256" key="7">
    <source>
        <dbReference type="PROSITE-ProRule" id="PRU00221"/>
    </source>
</evidence>
<evidence type="ECO:0000256" key="1">
    <source>
        <dbReference type="ARBA" id="ARBA00004138"/>
    </source>
</evidence>
<dbReference type="AlphaFoldDB" id="A0AAV2SLJ0"/>
<comment type="subcellular location">
    <subcellularLocation>
        <location evidence="1">Cell projection</location>
        <location evidence="1">Cilium</location>
    </subcellularLocation>
</comment>
<evidence type="ECO:0000313" key="10">
    <source>
        <dbReference type="Proteomes" id="UP001497623"/>
    </source>
</evidence>
<feature type="non-terminal residue" evidence="9">
    <location>
        <position position="137"/>
    </location>
</feature>
<dbReference type="InterPro" id="IPR015943">
    <property type="entry name" value="WD40/YVTN_repeat-like_dom_sf"/>
</dbReference>
<dbReference type="PANTHER" id="PTHR12764:SF4">
    <property type="entry name" value="INTRAFLAGELLAR TRANSPORT PROTEIN 122 HOMOLOG"/>
    <property type="match status" value="1"/>
</dbReference>
<dbReference type="Pfam" id="PF23381">
    <property type="entry name" value="Beta-prop_IFT122_1st"/>
    <property type="match status" value="1"/>
</dbReference>
<keyword evidence="10" id="KW-1185">Reference proteome</keyword>
<keyword evidence="4" id="KW-0677">Repeat</keyword>
<gene>
    <name evidence="9" type="ORF">MNOR_LOCUS38991</name>
</gene>
<dbReference type="SUPFAM" id="SSF50978">
    <property type="entry name" value="WD40 repeat-like"/>
    <property type="match status" value="1"/>
</dbReference>
<reference evidence="9 10" key="1">
    <citation type="submission" date="2024-05" db="EMBL/GenBank/DDBJ databases">
        <authorList>
            <person name="Wallberg A."/>
        </authorList>
    </citation>
    <scope>NUCLEOTIDE SEQUENCE [LARGE SCALE GENOMIC DNA]</scope>
</reference>
<organism evidence="9 10">
    <name type="scientific">Meganyctiphanes norvegica</name>
    <name type="common">Northern krill</name>
    <name type="synonym">Thysanopoda norvegica</name>
    <dbReference type="NCBI Taxonomy" id="48144"/>
    <lineage>
        <taxon>Eukaryota</taxon>
        <taxon>Metazoa</taxon>
        <taxon>Ecdysozoa</taxon>
        <taxon>Arthropoda</taxon>
        <taxon>Crustacea</taxon>
        <taxon>Multicrustacea</taxon>
        <taxon>Malacostraca</taxon>
        <taxon>Eumalacostraca</taxon>
        <taxon>Eucarida</taxon>
        <taxon>Euphausiacea</taxon>
        <taxon>Euphausiidae</taxon>
        <taxon>Meganyctiphanes</taxon>
    </lineage>
</organism>
<dbReference type="PANTHER" id="PTHR12764">
    <property type="entry name" value="WD REPEAT DOMAIN-RELATED"/>
    <property type="match status" value="1"/>
</dbReference>
<dbReference type="InterPro" id="IPR039857">
    <property type="entry name" value="Ift122/121"/>
</dbReference>
<keyword evidence="5" id="KW-0969">Cilium</keyword>
<comment type="caution">
    <text evidence="9">The sequence shown here is derived from an EMBL/GenBank/DDBJ whole genome shotgun (WGS) entry which is preliminary data.</text>
</comment>
<dbReference type="GO" id="GO:1905515">
    <property type="term" value="P:non-motile cilium assembly"/>
    <property type="evidence" value="ECO:0007669"/>
    <property type="project" value="TreeGrafter"/>
</dbReference>
<dbReference type="GO" id="GO:0035721">
    <property type="term" value="P:intraciliary retrograde transport"/>
    <property type="evidence" value="ECO:0007669"/>
    <property type="project" value="TreeGrafter"/>
</dbReference>
<dbReference type="InterPro" id="IPR056153">
    <property type="entry name" value="Beta-prop_IFT122_1st"/>
</dbReference>
<evidence type="ECO:0000256" key="3">
    <source>
        <dbReference type="ARBA" id="ARBA00022574"/>
    </source>
</evidence>
<evidence type="ECO:0000313" key="9">
    <source>
        <dbReference type="EMBL" id="CAL4219664.1"/>
    </source>
</evidence>
<proteinExistence type="predicted"/>
<dbReference type="InterPro" id="IPR001680">
    <property type="entry name" value="WD40_rpt"/>
</dbReference>
<dbReference type="Proteomes" id="UP001497623">
    <property type="component" value="Unassembled WGS sequence"/>
</dbReference>
<keyword evidence="3 7" id="KW-0853">WD repeat</keyword>
<sequence>MRAVPTWVDKVHDRDKIEQCIYDLCFKPDGSQLIVAAGNRVLVYDTNDGALVQPLKGHKEAVYCVCYSRDGKRFASGSADKSVIIWTSKLEGILKYSHNDAIQCLSYNPVSHQLASCALSDFGLWSPEQKSVQKHKV</sequence>
<protein>
    <recommendedName>
        <fullName evidence="2">Intraflagellar transport protein 122 homolog</fullName>
    </recommendedName>
</protein>
<evidence type="ECO:0000256" key="2">
    <source>
        <dbReference type="ARBA" id="ARBA00019442"/>
    </source>
</evidence>
<dbReference type="InterPro" id="IPR036322">
    <property type="entry name" value="WD40_repeat_dom_sf"/>
</dbReference>
<name>A0AAV2SLJ0_MEGNR</name>
<dbReference type="PROSITE" id="PS50294">
    <property type="entry name" value="WD_REPEATS_REGION"/>
    <property type="match status" value="1"/>
</dbReference>
<dbReference type="GO" id="GO:0097730">
    <property type="term" value="C:non-motile cilium"/>
    <property type="evidence" value="ECO:0007669"/>
    <property type="project" value="TreeGrafter"/>
</dbReference>
<accession>A0AAV2SLJ0</accession>
<dbReference type="GO" id="GO:0061512">
    <property type="term" value="P:protein localization to cilium"/>
    <property type="evidence" value="ECO:0007669"/>
    <property type="project" value="TreeGrafter"/>
</dbReference>
<keyword evidence="6" id="KW-0966">Cell projection</keyword>
<feature type="domain" description="IFT122 first beta-propeller" evidence="8">
    <location>
        <begin position="13"/>
        <end position="136"/>
    </location>
</feature>